<organism evidence="7 8">
    <name type="scientific">Dryococelus australis</name>
    <dbReference type="NCBI Taxonomy" id="614101"/>
    <lineage>
        <taxon>Eukaryota</taxon>
        <taxon>Metazoa</taxon>
        <taxon>Ecdysozoa</taxon>
        <taxon>Arthropoda</taxon>
        <taxon>Hexapoda</taxon>
        <taxon>Insecta</taxon>
        <taxon>Pterygota</taxon>
        <taxon>Neoptera</taxon>
        <taxon>Polyneoptera</taxon>
        <taxon>Phasmatodea</taxon>
        <taxon>Verophasmatodea</taxon>
        <taxon>Anareolatae</taxon>
        <taxon>Phasmatidae</taxon>
        <taxon>Eurycanthinae</taxon>
        <taxon>Dryococelus</taxon>
    </lineage>
</organism>
<dbReference type="InterPro" id="IPR053243">
    <property type="entry name" value="SJ_maturation_regulator"/>
</dbReference>
<dbReference type="PANTHER" id="PTHR47653:SF1">
    <property type="entry name" value="DELETED IN MALIGNANT BRAIN TUMORS 1 PROTEIN"/>
    <property type="match status" value="1"/>
</dbReference>
<keyword evidence="1" id="KW-0732">Signal</keyword>
<evidence type="ECO:0000256" key="4">
    <source>
        <dbReference type="ARBA" id="ARBA00023180"/>
    </source>
</evidence>
<comment type="caution">
    <text evidence="7">The sequence shown here is derived from an EMBL/GenBank/DDBJ whole genome shotgun (WGS) entry which is preliminary data.</text>
</comment>
<keyword evidence="3" id="KW-1015">Disulfide bond</keyword>
<dbReference type="Pfam" id="PF00530">
    <property type="entry name" value="SRCR"/>
    <property type="match status" value="1"/>
</dbReference>
<dbReference type="PANTHER" id="PTHR47653">
    <property type="entry name" value="PROTEIN BARK BEETLE"/>
    <property type="match status" value="1"/>
</dbReference>
<sequence>MPEVTLTIAPGVVMEFAPNVGILVLGTLHVEGRRGQEIVMKPMETKANIEDNVIVKRHVREPLLSESVRLCTGRNCTNTPHSQEFGSLVNNEGFLEYFNQTTLQWVPVCDERFTERNAQVICRELGFSTFSVFFDYGPRVEFHPNSLSRIWSWPEPLQCVGK</sequence>
<dbReference type="InterPro" id="IPR001190">
    <property type="entry name" value="SRCR"/>
</dbReference>
<dbReference type="InterPro" id="IPR036772">
    <property type="entry name" value="SRCR-like_dom_sf"/>
</dbReference>
<reference evidence="7 8" key="1">
    <citation type="submission" date="2023-02" db="EMBL/GenBank/DDBJ databases">
        <title>LHISI_Scaffold_Assembly.</title>
        <authorList>
            <person name="Stuart O.P."/>
            <person name="Cleave R."/>
            <person name="Magrath M.J.L."/>
            <person name="Mikheyev A.S."/>
        </authorList>
    </citation>
    <scope>NUCLEOTIDE SEQUENCE [LARGE SCALE GENOMIC DNA]</scope>
    <source>
        <strain evidence="7">Daus_M_001</strain>
        <tissue evidence="7">Leg muscle</tissue>
    </source>
</reference>
<dbReference type="Proteomes" id="UP001159363">
    <property type="component" value="Chromosome 1"/>
</dbReference>
<dbReference type="SUPFAM" id="SSF56487">
    <property type="entry name" value="SRCR-like"/>
    <property type="match status" value="1"/>
</dbReference>
<keyword evidence="8" id="KW-1185">Reference proteome</keyword>
<dbReference type="PROSITE" id="PS50287">
    <property type="entry name" value="SRCR_2"/>
    <property type="match status" value="1"/>
</dbReference>
<evidence type="ECO:0000256" key="3">
    <source>
        <dbReference type="ARBA" id="ARBA00023157"/>
    </source>
</evidence>
<comment type="caution">
    <text evidence="5">Lacks conserved residue(s) required for the propagation of feature annotation.</text>
</comment>
<accession>A0ABQ9IMI4</accession>
<dbReference type="EMBL" id="JARBHB010000001">
    <property type="protein sequence ID" value="KAJ8897038.1"/>
    <property type="molecule type" value="Genomic_DNA"/>
</dbReference>
<protein>
    <recommendedName>
        <fullName evidence="6">SRCR domain-containing protein</fullName>
    </recommendedName>
</protein>
<keyword evidence="4" id="KW-0325">Glycoprotein</keyword>
<evidence type="ECO:0000259" key="6">
    <source>
        <dbReference type="PROSITE" id="PS50287"/>
    </source>
</evidence>
<name>A0ABQ9IMI4_9NEOP</name>
<keyword evidence="2" id="KW-0677">Repeat</keyword>
<evidence type="ECO:0000313" key="7">
    <source>
        <dbReference type="EMBL" id="KAJ8897038.1"/>
    </source>
</evidence>
<evidence type="ECO:0000256" key="5">
    <source>
        <dbReference type="PROSITE-ProRule" id="PRU00196"/>
    </source>
</evidence>
<evidence type="ECO:0000256" key="2">
    <source>
        <dbReference type="ARBA" id="ARBA00022737"/>
    </source>
</evidence>
<evidence type="ECO:0000313" key="8">
    <source>
        <dbReference type="Proteomes" id="UP001159363"/>
    </source>
</evidence>
<proteinExistence type="predicted"/>
<feature type="domain" description="SRCR" evidence="6">
    <location>
        <begin position="68"/>
        <end position="162"/>
    </location>
</feature>
<evidence type="ECO:0000256" key="1">
    <source>
        <dbReference type="ARBA" id="ARBA00022729"/>
    </source>
</evidence>
<gene>
    <name evidence="7" type="ORF">PR048_002384</name>
</gene>
<dbReference type="Gene3D" id="3.10.250.10">
    <property type="entry name" value="SRCR-like domain"/>
    <property type="match status" value="1"/>
</dbReference>